<evidence type="ECO:0000313" key="3">
    <source>
        <dbReference type="Proteomes" id="UP000677228"/>
    </source>
</evidence>
<dbReference type="Proteomes" id="UP000677228">
    <property type="component" value="Unassembled WGS sequence"/>
</dbReference>
<evidence type="ECO:0000313" key="1">
    <source>
        <dbReference type="EMBL" id="CAF1434721.1"/>
    </source>
</evidence>
<proteinExistence type="predicted"/>
<dbReference type="EMBL" id="CAJOBA010050232">
    <property type="protein sequence ID" value="CAF4232244.1"/>
    <property type="molecule type" value="Genomic_DNA"/>
</dbReference>
<gene>
    <name evidence="1" type="ORF">OVA965_LOCUS34193</name>
    <name evidence="2" type="ORF">TMI583_LOCUS35107</name>
</gene>
<reference evidence="1" key="1">
    <citation type="submission" date="2021-02" db="EMBL/GenBank/DDBJ databases">
        <authorList>
            <person name="Nowell W R."/>
        </authorList>
    </citation>
    <scope>NUCLEOTIDE SEQUENCE</scope>
</reference>
<dbReference type="AlphaFoldDB" id="A0A8S2FEY4"/>
<organism evidence="1 3">
    <name type="scientific">Didymodactylos carnosus</name>
    <dbReference type="NCBI Taxonomy" id="1234261"/>
    <lineage>
        <taxon>Eukaryota</taxon>
        <taxon>Metazoa</taxon>
        <taxon>Spiralia</taxon>
        <taxon>Gnathifera</taxon>
        <taxon>Rotifera</taxon>
        <taxon>Eurotatoria</taxon>
        <taxon>Bdelloidea</taxon>
        <taxon>Philodinida</taxon>
        <taxon>Philodinidae</taxon>
        <taxon>Didymodactylos</taxon>
    </lineage>
</organism>
<dbReference type="Proteomes" id="UP000682733">
    <property type="component" value="Unassembled WGS sequence"/>
</dbReference>
<evidence type="ECO:0000313" key="2">
    <source>
        <dbReference type="EMBL" id="CAF4232244.1"/>
    </source>
</evidence>
<comment type="caution">
    <text evidence="1">The sequence shown here is derived from an EMBL/GenBank/DDBJ whole genome shotgun (WGS) entry which is preliminary data.</text>
</comment>
<protein>
    <submittedName>
        <fullName evidence="1">Uncharacterized protein</fullName>
    </submittedName>
</protein>
<sequence length="224" mass="25217">MTNTNANPAGVADTSTTVKLKTRLYELTNENTANDSDAKGERITLLWCDGSMDEEPFTNDVTYTKTMLHDLSSFVHYCSSEAECIAYLATFLKNETILVVVSGALASKTLLDTANTIRRVDTIFIFCMEEKKFEALAQHPKVAGIFHEQESLKYSIMKTMRAIERQAAILQLYDPTKQRLARNLDRETGSFVWLQLIKEAIQKMCATVPNTTSEDSNGKQEMLH</sequence>
<name>A0A8S2FEY4_9BILA</name>
<feature type="non-terminal residue" evidence="1">
    <location>
        <position position="224"/>
    </location>
</feature>
<dbReference type="EMBL" id="CAJNOK010028439">
    <property type="protein sequence ID" value="CAF1434721.1"/>
    <property type="molecule type" value="Genomic_DNA"/>
</dbReference>
<accession>A0A8S2FEY4</accession>